<evidence type="ECO:0000313" key="1">
    <source>
        <dbReference type="EMBL" id="PWA60383.1"/>
    </source>
</evidence>
<comment type="caution">
    <text evidence="1">The sequence shown here is derived from an EMBL/GenBank/DDBJ whole genome shotgun (WGS) entry which is preliminary data.</text>
</comment>
<gene>
    <name evidence="1" type="ORF">CTI12_AA356150</name>
</gene>
<dbReference type="EMBL" id="PKPP01005361">
    <property type="protein sequence ID" value="PWA60383.1"/>
    <property type="molecule type" value="Genomic_DNA"/>
</dbReference>
<evidence type="ECO:0000313" key="2">
    <source>
        <dbReference type="Proteomes" id="UP000245207"/>
    </source>
</evidence>
<dbReference type="AlphaFoldDB" id="A0A2U1MGG7"/>
<protein>
    <submittedName>
        <fullName evidence="1">Uncharacterized protein</fullName>
    </submittedName>
</protein>
<proteinExistence type="predicted"/>
<reference evidence="1 2" key="1">
    <citation type="journal article" date="2018" name="Mol. Plant">
        <title>The genome of Artemisia annua provides insight into the evolution of Asteraceae family and artemisinin biosynthesis.</title>
        <authorList>
            <person name="Shen Q."/>
            <person name="Zhang L."/>
            <person name="Liao Z."/>
            <person name="Wang S."/>
            <person name="Yan T."/>
            <person name="Shi P."/>
            <person name="Liu M."/>
            <person name="Fu X."/>
            <person name="Pan Q."/>
            <person name="Wang Y."/>
            <person name="Lv Z."/>
            <person name="Lu X."/>
            <person name="Zhang F."/>
            <person name="Jiang W."/>
            <person name="Ma Y."/>
            <person name="Chen M."/>
            <person name="Hao X."/>
            <person name="Li L."/>
            <person name="Tang Y."/>
            <person name="Lv G."/>
            <person name="Zhou Y."/>
            <person name="Sun X."/>
            <person name="Brodelius P.E."/>
            <person name="Rose J.K.C."/>
            <person name="Tang K."/>
        </authorList>
    </citation>
    <scope>NUCLEOTIDE SEQUENCE [LARGE SCALE GENOMIC DNA]</scope>
    <source>
        <strain evidence="2">cv. Huhao1</strain>
        <tissue evidence="1">Leaf</tissue>
    </source>
</reference>
<name>A0A2U1MGG7_ARTAN</name>
<dbReference type="Proteomes" id="UP000245207">
    <property type="component" value="Unassembled WGS sequence"/>
</dbReference>
<keyword evidence="2" id="KW-1185">Reference proteome</keyword>
<sequence>MAHLPRHHELTVAANSTMMSDQMLVCFKREVSEDLEAEGEFRWLCQQVNDRISHRKKLIDELESLHGSISAV</sequence>
<organism evidence="1 2">
    <name type="scientific">Artemisia annua</name>
    <name type="common">Sweet wormwood</name>
    <dbReference type="NCBI Taxonomy" id="35608"/>
    <lineage>
        <taxon>Eukaryota</taxon>
        <taxon>Viridiplantae</taxon>
        <taxon>Streptophyta</taxon>
        <taxon>Embryophyta</taxon>
        <taxon>Tracheophyta</taxon>
        <taxon>Spermatophyta</taxon>
        <taxon>Magnoliopsida</taxon>
        <taxon>eudicotyledons</taxon>
        <taxon>Gunneridae</taxon>
        <taxon>Pentapetalae</taxon>
        <taxon>asterids</taxon>
        <taxon>campanulids</taxon>
        <taxon>Asterales</taxon>
        <taxon>Asteraceae</taxon>
        <taxon>Asteroideae</taxon>
        <taxon>Anthemideae</taxon>
        <taxon>Artemisiinae</taxon>
        <taxon>Artemisia</taxon>
    </lineage>
</organism>
<accession>A0A2U1MGG7</accession>